<evidence type="ECO:0000256" key="12">
    <source>
        <dbReference type="RuleBase" id="RU003357"/>
    </source>
</evidence>
<dbReference type="Gene3D" id="2.60.40.1120">
    <property type="entry name" value="Carboxypeptidase-like, regulatory domain"/>
    <property type="match status" value="1"/>
</dbReference>
<evidence type="ECO:0000256" key="5">
    <source>
        <dbReference type="ARBA" id="ARBA00022692"/>
    </source>
</evidence>
<keyword evidence="16" id="KW-0675">Receptor</keyword>
<name>A0ABZ0IJU4_9BACT</name>
<feature type="domain" description="TonB-dependent receptor plug" evidence="15">
    <location>
        <begin position="115"/>
        <end position="231"/>
    </location>
</feature>
<evidence type="ECO:0000256" key="6">
    <source>
        <dbReference type="ARBA" id="ARBA00023004"/>
    </source>
</evidence>
<evidence type="ECO:0000256" key="3">
    <source>
        <dbReference type="ARBA" id="ARBA00022452"/>
    </source>
</evidence>
<dbReference type="Gene3D" id="2.40.170.20">
    <property type="entry name" value="TonB-dependent receptor, beta-barrel domain"/>
    <property type="match status" value="1"/>
</dbReference>
<evidence type="ECO:0000256" key="1">
    <source>
        <dbReference type="ARBA" id="ARBA00004571"/>
    </source>
</evidence>
<protein>
    <submittedName>
        <fullName evidence="16">TonB-dependent receptor</fullName>
    </submittedName>
</protein>
<keyword evidence="6" id="KW-0408">Iron</keyword>
<dbReference type="PANTHER" id="PTHR32552">
    <property type="entry name" value="FERRICHROME IRON RECEPTOR-RELATED"/>
    <property type="match status" value="1"/>
</dbReference>
<dbReference type="Pfam" id="PF13715">
    <property type="entry name" value="CarbopepD_reg_2"/>
    <property type="match status" value="1"/>
</dbReference>
<dbReference type="InterPro" id="IPR012910">
    <property type="entry name" value="Plug_dom"/>
</dbReference>
<evidence type="ECO:0000313" key="17">
    <source>
        <dbReference type="Proteomes" id="UP001302349"/>
    </source>
</evidence>
<dbReference type="Pfam" id="PF07715">
    <property type="entry name" value="Plug"/>
    <property type="match status" value="1"/>
</dbReference>
<dbReference type="InterPro" id="IPR037066">
    <property type="entry name" value="Plug_dom_sf"/>
</dbReference>
<evidence type="ECO:0000256" key="11">
    <source>
        <dbReference type="PROSITE-ProRule" id="PRU01360"/>
    </source>
</evidence>
<evidence type="ECO:0000259" key="14">
    <source>
        <dbReference type="Pfam" id="PF00593"/>
    </source>
</evidence>
<organism evidence="16 17">
    <name type="scientific">Imperialibacter roseus</name>
    <dbReference type="NCBI Taxonomy" id="1324217"/>
    <lineage>
        <taxon>Bacteria</taxon>
        <taxon>Pseudomonadati</taxon>
        <taxon>Bacteroidota</taxon>
        <taxon>Cytophagia</taxon>
        <taxon>Cytophagales</taxon>
        <taxon>Flammeovirgaceae</taxon>
        <taxon>Imperialibacter</taxon>
    </lineage>
</organism>
<comment type="similarity">
    <text evidence="11 12">Belongs to the TonB-dependent receptor family.</text>
</comment>
<evidence type="ECO:0000256" key="13">
    <source>
        <dbReference type="SAM" id="SignalP"/>
    </source>
</evidence>
<evidence type="ECO:0000256" key="4">
    <source>
        <dbReference type="ARBA" id="ARBA00022496"/>
    </source>
</evidence>
<evidence type="ECO:0000256" key="7">
    <source>
        <dbReference type="ARBA" id="ARBA00023065"/>
    </source>
</evidence>
<keyword evidence="10 11" id="KW-0998">Cell outer membrane</keyword>
<keyword evidence="9 11" id="KW-0472">Membrane</keyword>
<evidence type="ECO:0000256" key="9">
    <source>
        <dbReference type="ARBA" id="ARBA00023136"/>
    </source>
</evidence>
<keyword evidence="4" id="KW-0410">Iron transport</keyword>
<keyword evidence="7" id="KW-0406">Ion transport</keyword>
<dbReference type="Pfam" id="PF00593">
    <property type="entry name" value="TonB_dep_Rec_b-barrel"/>
    <property type="match status" value="1"/>
</dbReference>
<evidence type="ECO:0000256" key="8">
    <source>
        <dbReference type="ARBA" id="ARBA00023077"/>
    </source>
</evidence>
<dbReference type="Proteomes" id="UP001302349">
    <property type="component" value="Chromosome"/>
</dbReference>
<evidence type="ECO:0000256" key="2">
    <source>
        <dbReference type="ARBA" id="ARBA00022448"/>
    </source>
</evidence>
<dbReference type="PROSITE" id="PS52016">
    <property type="entry name" value="TONB_DEPENDENT_REC_3"/>
    <property type="match status" value="1"/>
</dbReference>
<keyword evidence="3 11" id="KW-1134">Transmembrane beta strand</keyword>
<dbReference type="InterPro" id="IPR008969">
    <property type="entry name" value="CarboxyPept-like_regulatory"/>
</dbReference>
<feature type="signal peptide" evidence="13">
    <location>
        <begin position="1"/>
        <end position="19"/>
    </location>
</feature>
<dbReference type="EMBL" id="CP136051">
    <property type="protein sequence ID" value="WOK05278.1"/>
    <property type="molecule type" value="Genomic_DNA"/>
</dbReference>
<dbReference type="InterPro" id="IPR000531">
    <property type="entry name" value="Beta-barrel_TonB"/>
</dbReference>
<dbReference type="InterPro" id="IPR036942">
    <property type="entry name" value="Beta-barrel_TonB_sf"/>
</dbReference>
<feature type="domain" description="TonB-dependent receptor-like beta-barrel" evidence="14">
    <location>
        <begin position="318"/>
        <end position="761"/>
    </location>
</feature>
<dbReference type="SUPFAM" id="SSF49464">
    <property type="entry name" value="Carboxypeptidase regulatory domain-like"/>
    <property type="match status" value="1"/>
</dbReference>
<comment type="subcellular location">
    <subcellularLocation>
        <location evidence="1 11">Cell outer membrane</location>
        <topology evidence="1 11">Multi-pass membrane protein</topology>
    </subcellularLocation>
</comment>
<proteinExistence type="inferred from homology"/>
<accession>A0ABZ0IJU4</accession>
<dbReference type="Gene3D" id="2.170.130.10">
    <property type="entry name" value="TonB-dependent receptor, plug domain"/>
    <property type="match status" value="1"/>
</dbReference>
<keyword evidence="8 12" id="KW-0798">TonB box</keyword>
<evidence type="ECO:0000259" key="15">
    <source>
        <dbReference type="Pfam" id="PF07715"/>
    </source>
</evidence>
<keyword evidence="5 11" id="KW-0812">Transmembrane</keyword>
<feature type="chain" id="PRO_5045584659" evidence="13">
    <location>
        <begin position="20"/>
        <end position="798"/>
    </location>
</feature>
<dbReference type="PANTHER" id="PTHR32552:SF81">
    <property type="entry name" value="TONB-DEPENDENT OUTER MEMBRANE RECEPTOR"/>
    <property type="match status" value="1"/>
</dbReference>
<sequence>MRHIFLLTLSMLVTYASLAQNGQLKGKVVDASTNAPLAAATIEIDGKGRTTTNDNGEFSVDCAGSAIVRVSYVGYETFSKTADCATELVFSLISSTKSLQEVEVTALSNPNRSLLEQPISIVKLGSQELKRSTGLFLDDAINTSVPGVFMERRTISGGQQINIRGYGSGMGFRGISSNFDSQGVKMYLNGIPITDAEGITVMDDVDYGSVSNLEVSKGPSGTLYGLAISGVVNLQTQKAEKGQTSIGEDFMVGSYGLQRSTTRLAIGGEKSSFLINYGHQKYDGFMPHTRSHKNFVNMMGDYVLNDKQSMTSYLGFSDSYDERNGELTKEQYETFDYSGNSRYIANNAHSAVKTFRAGVGHTYHFNDHVSNTTSLFGSAQEMDNSSAGGWTDKTPLNYGFRSTFDKQFKLSEAVTLSGITGVEMQQMEAFTAGYGMGADSTNLSGYNVITAIRSNQATTSSTSSYFTQWTLSLPSDISVTAGIGISNMKLRLEDRLWGLTNDHPGNARLKTYENTYNGLASPSFAINKKISKVASVYASYSVGYKAPVSSNILISTTGQLNTGLEPEKGTQIEIGTKGSMIDNRLFYTVAGFNAKFQDKFTNVTVQNPSNTATLYSYIINGGSLNNTGLEVLVNYNVVSSNTGFLKLLRPFANLTYSHFTYDNFTYETIGKSVVNQDSTIVNDYSGNAVAGVSPVVFNLGVDVDTKPGFYGNLNFNYRSSMFYTSDEVNETEAYSLLNIKAGFRKSFGHFNLDAYFGANNITGEQYYQMVFVNQIPDAYIPAPNEINFFGGVNLKYTF</sequence>
<keyword evidence="13" id="KW-0732">Signal</keyword>
<reference evidence="16 17" key="1">
    <citation type="journal article" date="2023" name="Microbiol. Resour. Announc.">
        <title>Complete Genome Sequence of Imperialibacter roseus strain P4T.</title>
        <authorList>
            <person name="Tizabi D.R."/>
            <person name="Bachvaroff T."/>
            <person name="Hill R.T."/>
        </authorList>
    </citation>
    <scope>NUCLEOTIDE SEQUENCE [LARGE SCALE GENOMIC DNA]</scope>
    <source>
        <strain evidence="16 17">P4T</strain>
    </source>
</reference>
<evidence type="ECO:0000313" key="16">
    <source>
        <dbReference type="EMBL" id="WOK05278.1"/>
    </source>
</evidence>
<gene>
    <name evidence="16" type="ORF">RT717_19545</name>
</gene>
<evidence type="ECO:0000256" key="10">
    <source>
        <dbReference type="ARBA" id="ARBA00023237"/>
    </source>
</evidence>
<dbReference type="SUPFAM" id="SSF56935">
    <property type="entry name" value="Porins"/>
    <property type="match status" value="1"/>
</dbReference>
<dbReference type="RefSeq" id="WP_317488039.1">
    <property type="nucleotide sequence ID" value="NZ_CP136051.1"/>
</dbReference>
<keyword evidence="2 11" id="KW-0813">Transport</keyword>
<keyword evidence="17" id="KW-1185">Reference proteome</keyword>
<dbReference type="InterPro" id="IPR039426">
    <property type="entry name" value="TonB-dep_rcpt-like"/>
</dbReference>